<dbReference type="AlphaFoldDB" id="A0A2C5Y5L8"/>
<sequence>MIVADDSLQNRLISLYYPHIHKLFTRLSIFGKPRDVSLADNYVRWAVQCSDVAPFTLMSRLRKETQELDELDMAAECLDHMVAGIDTTGDTLCFLMWELSQPRSMQYQRTLSEELRHNPTSPVDQLPFLDAVVNEALRCFPAIPMSLPRVVPQGGRIIDGLRVPQQTVVSSQPFSVHHMNQDIFPEPTSFNPHRWLVDHGDVERRRHLFAFSTGGRGCIGRHLAMMEMKILLREVYRDFSTYPDPSMTQESMATSDQLISTRPRDHRCLLNFHALADV</sequence>
<keyword evidence="6" id="KW-0503">Monooxygenase</keyword>
<dbReference type="EMBL" id="NJET01000069">
    <property type="protein sequence ID" value="PHH62532.1"/>
    <property type="molecule type" value="Genomic_DNA"/>
</dbReference>
<dbReference type="InterPro" id="IPR050121">
    <property type="entry name" value="Cytochrome_P450_monoxygenase"/>
</dbReference>
<accession>A0A2C5Y5L8</accession>
<dbReference type="PRINTS" id="PR00463">
    <property type="entry name" value="EP450I"/>
</dbReference>
<dbReference type="GO" id="GO:0004497">
    <property type="term" value="F:monooxygenase activity"/>
    <property type="evidence" value="ECO:0007669"/>
    <property type="project" value="UniProtKB-KW"/>
</dbReference>
<organism evidence="7 8">
    <name type="scientific">Ophiocordyceps australis</name>
    <dbReference type="NCBI Taxonomy" id="1399860"/>
    <lineage>
        <taxon>Eukaryota</taxon>
        <taxon>Fungi</taxon>
        <taxon>Dikarya</taxon>
        <taxon>Ascomycota</taxon>
        <taxon>Pezizomycotina</taxon>
        <taxon>Sordariomycetes</taxon>
        <taxon>Hypocreomycetidae</taxon>
        <taxon>Hypocreales</taxon>
        <taxon>Ophiocordycipitaceae</taxon>
        <taxon>Ophiocordyceps</taxon>
    </lineage>
</organism>
<dbReference type="Pfam" id="PF00067">
    <property type="entry name" value="p450"/>
    <property type="match status" value="1"/>
</dbReference>
<keyword evidence="6" id="KW-0560">Oxidoreductase</keyword>
<dbReference type="PANTHER" id="PTHR24305:SF164">
    <property type="entry name" value="P450, PUTATIVE (EUROFUNG)-RELATED"/>
    <property type="match status" value="1"/>
</dbReference>
<dbReference type="Proteomes" id="UP000226192">
    <property type="component" value="Unassembled WGS sequence"/>
</dbReference>
<evidence type="ECO:0000256" key="1">
    <source>
        <dbReference type="ARBA" id="ARBA00001971"/>
    </source>
</evidence>
<dbReference type="GO" id="GO:0016705">
    <property type="term" value="F:oxidoreductase activity, acting on paired donors, with incorporation or reduction of molecular oxygen"/>
    <property type="evidence" value="ECO:0007669"/>
    <property type="project" value="InterPro"/>
</dbReference>
<evidence type="ECO:0000256" key="3">
    <source>
        <dbReference type="ARBA" id="ARBA00022723"/>
    </source>
</evidence>
<dbReference type="SUPFAM" id="SSF48264">
    <property type="entry name" value="Cytochrome P450"/>
    <property type="match status" value="1"/>
</dbReference>
<name>A0A2C5Y5L8_9HYPO</name>
<dbReference type="STRING" id="1399860.A0A2C5Y5L8"/>
<dbReference type="Gene3D" id="1.10.630.10">
    <property type="entry name" value="Cytochrome P450"/>
    <property type="match status" value="1"/>
</dbReference>
<evidence type="ECO:0000313" key="8">
    <source>
        <dbReference type="Proteomes" id="UP000226192"/>
    </source>
</evidence>
<comment type="similarity">
    <text evidence="6">Belongs to the cytochrome P450 family.</text>
</comment>
<protein>
    <recommendedName>
        <fullName evidence="9">Cytochrome P450</fullName>
    </recommendedName>
</protein>
<dbReference type="OrthoDB" id="1470350at2759"/>
<keyword evidence="2 5" id="KW-0349">Heme</keyword>
<dbReference type="GO" id="GO:0020037">
    <property type="term" value="F:heme binding"/>
    <property type="evidence" value="ECO:0007669"/>
    <property type="project" value="InterPro"/>
</dbReference>
<dbReference type="InterPro" id="IPR001128">
    <property type="entry name" value="Cyt_P450"/>
</dbReference>
<gene>
    <name evidence="7" type="ORF">CDD81_6918</name>
</gene>
<evidence type="ECO:0008006" key="9">
    <source>
        <dbReference type="Google" id="ProtNLM"/>
    </source>
</evidence>
<comment type="cofactor">
    <cofactor evidence="1 5">
        <name>heme</name>
        <dbReference type="ChEBI" id="CHEBI:30413"/>
    </cofactor>
</comment>
<dbReference type="GO" id="GO:0005506">
    <property type="term" value="F:iron ion binding"/>
    <property type="evidence" value="ECO:0007669"/>
    <property type="project" value="InterPro"/>
</dbReference>
<evidence type="ECO:0000256" key="6">
    <source>
        <dbReference type="RuleBase" id="RU000461"/>
    </source>
</evidence>
<feature type="binding site" description="axial binding residue" evidence="5">
    <location>
        <position position="218"/>
    </location>
    <ligand>
        <name>heme</name>
        <dbReference type="ChEBI" id="CHEBI:30413"/>
    </ligand>
    <ligandPart>
        <name>Fe</name>
        <dbReference type="ChEBI" id="CHEBI:18248"/>
    </ligandPart>
</feature>
<dbReference type="InterPro" id="IPR017972">
    <property type="entry name" value="Cyt_P450_CS"/>
</dbReference>
<dbReference type="InterPro" id="IPR036396">
    <property type="entry name" value="Cyt_P450_sf"/>
</dbReference>
<dbReference type="PANTHER" id="PTHR24305">
    <property type="entry name" value="CYTOCHROME P450"/>
    <property type="match status" value="1"/>
</dbReference>
<keyword evidence="4 5" id="KW-0408">Iron</keyword>
<proteinExistence type="inferred from homology"/>
<dbReference type="InterPro" id="IPR002401">
    <property type="entry name" value="Cyt_P450_E_grp-I"/>
</dbReference>
<evidence type="ECO:0000313" key="7">
    <source>
        <dbReference type="EMBL" id="PHH62532.1"/>
    </source>
</evidence>
<dbReference type="PROSITE" id="PS00086">
    <property type="entry name" value="CYTOCHROME_P450"/>
    <property type="match status" value="1"/>
</dbReference>
<evidence type="ECO:0000256" key="4">
    <source>
        <dbReference type="ARBA" id="ARBA00023004"/>
    </source>
</evidence>
<keyword evidence="3 5" id="KW-0479">Metal-binding</keyword>
<dbReference type="PRINTS" id="PR00385">
    <property type="entry name" value="P450"/>
</dbReference>
<evidence type="ECO:0000256" key="2">
    <source>
        <dbReference type="ARBA" id="ARBA00022617"/>
    </source>
</evidence>
<evidence type="ECO:0000256" key="5">
    <source>
        <dbReference type="PIRSR" id="PIRSR602401-1"/>
    </source>
</evidence>
<comment type="caution">
    <text evidence="7">The sequence shown here is derived from an EMBL/GenBank/DDBJ whole genome shotgun (WGS) entry which is preliminary data.</text>
</comment>
<keyword evidence="8" id="KW-1185">Reference proteome</keyword>
<reference evidence="7 8" key="1">
    <citation type="submission" date="2017-06" db="EMBL/GenBank/DDBJ databases">
        <title>Ant-infecting Ophiocordyceps genomes reveal a high diversity of potential behavioral manipulation genes and a possible major role for enterotoxins.</title>
        <authorList>
            <person name="De Bekker C."/>
            <person name="Evans H.C."/>
            <person name="Brachmann A."/>
            <person name="Hughes D.P."/>
        </authorList>
    </citation>
    <scope>NUCLEOTIDE SEQUENCE [LARGE SCALE GENOMIC DNA]</scope>
    <source>
        <strain evidence="7 8">Map64</strain>
    </source>
</reference>